<evidence type="ECO:0000313" key="4">
    <source>
        <dbReference type="EMBL" id="HED12020.1"/>
    </source>
</evidence>
<evidence type="ECO:0000256" key="1">
    <source>
        <dbReference type="ARBA" id="ARBA00023125"/>
    </source>
</evidence>
<dbReference type="Pfam" id="PF00440">
    <property type="entry name" value="TetR_N"/>
    <property type="match status" value="1"/>
</dbReference>
<proteinExistence type="predicted"/>
<dbReference type="PROSITE" id="PS50977">
    <property type="entry name" value="HTH_TETR_2"/>
    <property type="match status" value="1"/>
</dbReference>
<name>A0A7V1LQ23_CALAY</name>
<dbReference type="EMBL" id="DRLD01000430">
    <property type="protein sequence ID" value="HED12020.1"/>
    <property type="molecule type" value="Genomic_DNA"/>
</dbReference>
<dbReference type="SUPFAM" id="SSF46689">
    <property type="entry name" value="Homeodomain-like"/>
    <property type="match status" value="1"/>
</dbReference>
<dbReference type="GO" id="GO:0003677">
    <property type="term" value="F:DNA binding"/>
    <property type="evidence" value="ECO:0007669"/>
    <property type="project" value="UniProtKB-UniRule"/>
</dbReference>
<feature type="domain" description="HTH tetR-type" evidence="3">
    <location>
        <begin position="4"/>
        <end position="37"/>
    </location>
</feature>
<evidence type="ECO:0000256" key="2">
    <source>
        <dbReference type="PROSITE-ProRule" id="PRU00335"/>
    </source>
</evidence>
<comment type="caution">
    <text evidence="2">Lacks conserved residue(s) required for the propagation of feature annotation.</text>
</comment>
<dbReference type="AlphaFoldDB" id="A0A7V1LQ23"/>
<organism evidence="4">
    <name type="scientific">Caldithrix abyssi</name>
    <dbReference type="NCBI Taxonomy" id="187145"/>
    <lineage>
        <taxon>Bacteria</taxon>
        <taxon>Pseudomonadati</taxon>
        <taxon>Calditrichota</taxon>
        <taxon>Calditrichia</taxon>
        <taxon>Calditrichales</taxon>
        <taxon>Calditrichaceae</taxon>
        <taxon>Caldithrix</taxon>
    </lineage>
</organism>
<comment type="caution">
    <text evidence="4">The sequence shown here is derived from an EMBL/GenBank/DDBJ whole genome shotgun (WGS) entry which is preliminary data.</text>
</comment>
<reference evidence="4" key="1">
    <citation type="journal article" date="2020" name="mSystems">
        <title>Genome- and Community-Level Interaction Insights into Carbon Utilization and Element Cycling Functions of Hydrothermarchaeota in Hydrothermal Sediment.</title>
        <authorList>
            <person name="Zhou Z."/>
            <person name="Liu Y."/>
            <person name="Xu W."/>
            <person name="Pan J."/>
            <person name="Luo Z.H."/>
            <person name="Li M."/>
        </authorList>
    </citation>
    <scope>NUCLEOTIDE SEQUENCE [LARGE SCALE GENOMIC DNA]</scope>
    <source>
        <strain evidence="4">HyVt-456</strain>
    </source>
</reference>
<dbReference type="InterPro" id="IPR001647">
    <property type="entry name" value="HTH_TetR"/>
</dbReference>
<dbReference type="Gene3D" id="1.10.357.10">
    <property type="entry name" value="Tetracycline Repressor, domain 2"/>
    <property type="match status" value="1"/>
</dbReference>
<feature type="non-terminal residue" evidence="4">
    <location>
        <position position="37"/>
    </location>
</feature>
<sequence>MNTSDTKNKILDTAERLFARQGIGATSLRAIVREAGL</sequence>
<keyword evidence="1 2" id="KW-0238">DNA-binding</keyword>
<gene>
    <name evidence="4" type="ORF">ENJ10_15120</name>
</gene>
<dbReference type="Proteomes" id="UP000886005">
    <property type="component" value="Unassembled WGS sequence"/>
</dbReference>
<evidence type="ECO:0000259" key="3">
    <source>
        <dbReference type="PROSITE" id="PS50977"/>
    </source>
</evidence>
<dbReference type="InterPro" id="IPR009057">
    <property type="entry name" value="Homeodomain-like_sf"/>
</dbReference>
<accession>A0A7V1LQ23</accession>
<protein>
    <submittedName>
        <fullName evidence="4">TetR/AcrR family transcriptional regulator</fullName>
    </submittedName>
</protein>